<dbReference type="AlphaFoldDB" id="A0A9Q9IE97"/>
<feature type="transmembrane region" description="Helical" evidence="1">
    <location>
        <begin position="31"/>
        <end position="49"/>
    </location>
</feature>
<dbReference type="KEGG" id="daur:Daura_39795"/>
<proteinExistence type="predicted"/>
<dbReference type="EMBL" id="CP073767">
    <property type="protein sequence ID" value="UWZ52715.1"/>
    <property type="molecule type" value="Genomic_DNA"/>
</dbReference>
<keyword evidence="1" id="KW-1133">Transmembrane helix</keyword>
<dbReference type="OrthoDB" id="3401660at2"/>
<accession>A0A9Q9IE97</accession>
<keyword evidence="1" id="KW-0472">Membrane</keyword>
<evidence type="ECO:0000259" key="2">
    <source>
        <dbReference type="Pfam" id="PF14317"/>
    </source>
</evidence>
<evidence type="ECO:0000313" key="4">
    <source>
        <dbReference type="Proteomes" id="UP001058003"/>
    </source>
</evidence>
<keyword evidence="4" id="KW-1185">Reference proteome</keyword>
<evidence type="ECO:0000256" key="1">
    <source>
        <dbReference type="SAM" id="Phobius"/>
    </source>
</evidence>
<reference evidence="3" key="1">
    <citation type="submission" date="2021-04" db="EMBL/GenBank/DDBJ databases">
        <title>Dactylosporangium aurantiacum NRRL B-8018 full assembly.</title>
        <authorList>
            <person name="Hartkoorn R.C."/>
            <person name="Beaudoing E."/>
            <person name="Hot D."/>
        </authorList>
    </citation>
    <scope>NUCLEOTIDE SEQUENCE</scope>
    <source>
        <strain evidence="3">NRRL B-8018</strain>
    </source>
</reference>
<name>A0A9Q9IE97_9ACTN</name>
<sequence>MHIRFDVPADPAYAARVATVLSDVYLRKYRYIGFALIAVGLIGLWVPIGGDGFDASAIFTTILVVGVASMLFPLWARWSARRRLDGLAVDGGYDINDDTVTMRSGTESGHLDWDEVTKVTESRGFWVLFTGRVPYTVIPLQFMSADEQATLRAFLTERGSLPSAPA</sequence>
<dbReference type="Pfam" id="PF14317">
    <property type="entry name" value="YcxB"/>
    <property type="match status" value="1"/>
</dbReference>
<keyword evidence="1" id="KW-0812">Transmembrane</keyword>
<organism evidence="3 4">
    <name type="scientific">Dactylosporangium aurantiacum</name>
    <dbReference type="NCBI Taxonomy" id="35754"/>
    <lineage>
        <taxon>Bacteria</taxon>
        <taxon>Bacillati</taxon>
        <taxon>Actinomycetota</taxon>
        <taxon>Actinomycetes</taxon>
        <taxon>Micromonosporales</taxon>
        <taxon>Micromonosporaceae</taxon>
        <taxon>Dactylosporangium</taxon>
    </lineage>
</organism>
<dbReference type="Proteomes" id="UP001058003">
    <property type="component" value="Chromosome"/>
</dbReference>
<evidence type="ECO:0000313" key="3">
    <source>
        <dbReference type="EMBL" id="UWZ52715.1"/>
    </source>
</evidence>
<protein>
    <submittedName>
        <fullName evidence="3">YcxB family protein</fullName>
    </submittedName>
</protein>
<feature type="transmembrane region" description="Helical" evidence="1">
    <location>
        <begin position="55"/>
        <end position="76"/>
    </location>
</feature>
<feature type="domain" description="YcxB-like C-terminal" evidence="2">
    <location>
        <begin position="95"/>
        <end position="155"/>
    </location>
</feature>
<dbReference type="InterPro" id="IPR025588">
    <property type="entry name" value="YcxB-like_C"/>
</dbReference>
<gene>
    <name evidence="3" type="ORF">Daura_39795</name>
</gene>
<dbReference type="RefSeq" id="WP_033359500.1">
    <property type="nucleotide sequence ID" value="NZ_CP073767.1"/>
</dbReference>